<reference evidence="3" key="1">
    <citation type="submission" date="2013-09" db="EMBL/GenBank/DDBJ databases">
        <title>Corchorus olitorius genome sequencing.</title>
        <authorList>
            <person name="Alam M."/>
            <person name="Haque M.S."/>
            <person name="Islam M.S."/>
            <person name="Emdad E.M."/>
            <person name="Islam M.M."/>
            <person name="Ahmed B."/>
            <person name="Halim A."/>
            <person name="Hossen Q.M.M."/>
            <person name="Hossain M.Z."/>
            <person name="Ahmed R."/>
            <person name="Khan M.M."/>
            <person name="Islam R."/>
            <person name="Rashid M.M."/>
            <person name="Khan S.A."/>
            <person name="Rahman M.S."/>
            <person name="Alam M."/>
            <person name="Yahiya A.S."/>
            <person name="Khan M.S."/>
            <person name="Azam M.S."/>
            <person name="Haque T."/>
            <person name="Lashkar M.Z.H."/>
            <person name="Akhand A.I."/>
            <person name="Morshed G."/>
            <person name="Roy S."/>
            <person name="Uddin K.S."/>
            <person name="Rabeya T."/>
            <person name="Hossain A.S."/>
            <person name="Chowdhury A."/>
            <person name="Snigdha A.R."/>
            <person name="Mortoza M.S."/>
            <person name="Matin S.A."/>
            <person name="Hoque S.M.E."/>
            <person name="Islam M.K."/>
            <person name="Roy D.K."/>
            <person name="Haider R."/>
            <person name="Moosa M.M."/>
            <person name="Elias S.M."/>
            <person name="Hasan A.M."/>
            <person name="Jahan S."/>
            <person name="Shafiuddin M."/>
            <person name="Mahmood N."/>
            <person name="Shommy N.S."/>
        </authorList>
    </citation>
    <scope>NUCLEOTIDE SEQUENCE [LARGE SCALE GENOMIC DNA]</scope>
    <source>
        <strain evidence="3">cv. O-4</strain>
    </source>
</reference>
<sequence>MEKKKKKRTSKLPLRRQSFRGREVSGISDFPERTGKRRRREREQISEGVGEESGFKRFSGFCGVHFYLWGP</sequence>
<name>A0A1R3IDP0_9ROSI</name>
<accession>A0A1R3IDP0</accession>
<evidence type="ECO:0000256" key="1">
    <source>
        <dbReference type="SAM" id="MobiDB-lite"/>
    </source>
</evidence>
<evidence type="ECO:0000313" key="2">
    <source>
        <dbReference type="EMBL" id="OMO80665.1"/>
    </source>
</evidence>
<protein>
    <submittedName>
        <fullName evidence="2">Uncharacterized protein</fullName>
    </submittedName>
</protein>
<gene>
    <name evidence="2" type="ORF">COLO4_23993</name>
</gene>
<evidence type="ECO:0000313" key="3">
    <source>
        <dbReference type="Proteomes" id="UP000187203"/>
    </source>
</evidence>
<dbReference type="AlphaFoldDB" id="A0A1R3IDP0"/>
<feature type="region of interest" description="Disordered" evidence="1">
    <location>
        <begin position="1"/>
        <end position="50"/>
    </location>
</feature>
<feature type="compositionally biased region" description="Basic residues" evidence="1">
    <location>
        <begin position="1"/>
        <end position="19"/>
    </location>
</feature>
<keyword evidence="3" id="KW-1185">Reference proteome</keyword>
<dbReference type="Proteomes" id="UP000187203">
    <property type="component" value="Unassembled WGS sequence"/>
</dbReference>
<comment type="caution">
    <text evidence="2">The sequence shown here is derived from an EMBL/GenBank/DDBJ whole genome shotgun (WGS) entry which is preliminary data.</text>
</comment>
<organism evidence="2 3">
    <name type="scientific">Corchorus olitorius</name>
    <dbReference type="NCBI Taxonomy" id="93759"/>
    <lineage>
        <taxon>Eukaryota</taxon>
        <taxon>Viridiplantae</taxon>
        <taxon>Streptophyta</taxon>
        <taxon>Embryophyta</taxon>
        <taxon>Tracheophyta</taxon>
        <taxon>Spermatophyta</taxon>
        <taxon>Magnoliopsida</taxon>
        <taxon>eudicotyledons</taxon>
        <taxon>Gunneridae</taxon>
        <taxon>Pentapetalae</taxon>
        <taxon>rosids</taxon>
        <taxon>malvids</taxon>
        <taxon>Malvales</taxon>
        <taxon>Malvaceae</taxon>
        <taxon>Grewioideae</taxon>
        <taxon>Apeibeae</taxon>
        <taxon>Corchorus</taxon>
    </lineage>
</organism>
<proteinExistence type="predicted"/>
<dbReference type="EMBL" id="AWUE01018403">
    <property type="protein sequence ID" value="OMO80665.1"/>
    <property type="molecule type" value="Genomic_DNA"/>
</dbReference>